<dbReference type="EMBL" id="BGPR01000007">
    <property type="protein sequence ID" value="GBL75332.1"/>
    <property type="molecule type" value="Genomic_DNA"/>
</dbReference>
<evidence type="ECO:0000313" key="2">
    <source>
        <dbReference type="Proteomes" id="UP000499080"/>
    </source>
</evidence>
<comment type="caution">
    <text evidence="1">The sequence shown here is derived from an EMBL/GenBank/DDBJ whole genome shotgun (WGS) entry which is preliminary data.</text>
</comment>
<proteinExistence type="predicted"/>
<dbReference type="AlphaFoldDB" id="A0A4Y2A6A8"/>
<reference evidence="1 2" key="1">
    <citation type="journal article" date="2019" name="Sci. Rep.">
        <title>Orb-weaving spider Araneus ventricosus genome elucidates the spidroin gene catalogue.</title>
        <authorList>
            <person name="Kono N."/>
            <person name="Nakamura H."/>
            <person name="Ohtoshi R."/>
            <person name="Moran D.A.P."/>
            <person name="Shinohara A."/>
            <person name="Yoshida Y."/>
            <person name="Fujiwara M."/>
            <person name="Mori M."/>
            <person name="Tomita M."/>
            <person name="Arakawa K."/>
        </authorList>
    </citation>
    <scope>NUCLEOTIDE SEQUENCE [LARGE SCALE GENOMIC DNA]</scope>
</reference>
<protein>
    <submittedName>
        <fullName evidence="1">Uncharacterized protein</fullName>
    </submittedName>
</protein>
<accession>A0A4Y2A6A8</accession>
<name>A0A4Y2A6A8_ARAVE</name>
<sequence length="32" mass="3607">MGQTLFSLSSLSGGHPNCPRDRIFTVKCELRR</sequence>
<feature type="non-terminal residue" evidence="1">
    <location>
        <position position="32"/>
    </location>
</feature>
<evidence type="ECO:0000313" key="1">
    <source>
        <dbReference type="EMBL" id="GBL75332.1"/>
    </source>
</evidence>
<gene>
    <name evidence="1" type="ORF">AVEN_194542_1</name>
</gene>
<dbReference type="Proteomes" id="UP000499080">
    <property type="component" value="Unassembled WGS sequence"/>
</dbReference>
<keyword evidence="2" id="KW-1185">Reference proteome</keyword>
<organism evidence="1 2">
    <name type="scientific">Araneus ventricosus</name>
    <name type="common">Orbweaver spider</name>
    <name type="synonym">Epeira ventricosa</name>
    <dbReference type="NCBI Taxonomy" id="182803"/>
    <lineage>
        <taxon>Eukaryota</taxon>
        <taxon>Metazoa</taxon>
        <taxon>Ecdysozoa</taxon>
        <taxon>Arthropoda</taxon>
        <taxon>Chelicerata</taxon>
        <taxon>Arachnida</taxon>
        <taxon>Araneae</taxon>
        <taxon>Araneomorphae</taxon>
        <taxon>Entelegynae</taxon>
        <taxon>Araneoidea</taxon>
        <taxon>Araneidae</taxon>
        <taxon>Araneus</taxon>
    </lineage>
</organism>